<evidence type="ECO:0008006" key="5">
    <source>
        <dbReference type="Google" id="ProtNLM"/>
    </source>
</evidence>
<feature type="compositionally biased region" description="Basic and acidic residues" evidence="2">
    <location>
        <begin position="346"/>
        <end position="367"/>
    </location>
</feature>
<keyword evidence="1" id="KW-0175">Coiled coil</keyword>
<accession>A0A4R7V9F9</accession>
<sequence length="386" mass="39486">MSEYEPFGEQINWDAVSHQQLWEWFAEPRLVEMQAWTDAVTDDVAARFQAAADKVDEALRAAGIEWEGAAADAMRDAASPLAEHALRAKDAATQAGFTTVGQLAHAKATALALPEPTPAPSQNIFLEAQAGNIAQYFHDVAAHEAAANEAEQRARDLARSYDTAAADAAGALPRFEPAPAATVSRAESPDVIKVDGPRVSTPPPVGPRTGEVGEPDSTPRPQSGPDHRPPGSTTGESPAATTPGAATGQGLSSSPGPGASFGPAPGAVDTPRQAGSAPLVGLTGFGERPTTASPRGGVTGEPGPDGRGGLRGVGARGANGEAVRAGTAQPAGRAGSTGITPVGAGRGRDDEDDEHRGPAYLVDYHDDFWDDSPPVAPAVIGDEDDD</sequence>
<name>A0A4R7V9F9_9PSEU</name>
<protein>
    <recommendedName>
        <fullName evidence="5">PPE family protein</fullName>
    </recommendedName>
</protein>
<feature type="coiled-coil region" evidence="1">
    <location>
        <begin position="133"/>
        <end position="167"/>
    </location>
</feature>
<evidence type="ECO:0000256" key="2">
    <source>
        <dbReference type="SAM" id="MobiDB-lite"/>
    </source>
</evidence>
<organism evidence="3 4">
    <name type="scientific">Actinophytocola oryzae</name>
    <dbReference type="NCBI Taxonomy" id="502181"/>
    <lineage>
        <taxon>Bacteria</taxon>
        <taxon>Bacillati</taxon>
        <taxon>Actinomycetota</taxon>
        <taxon>Actinomycetes</taxon>
        <taxon>Pseudonocardiales</taxon>
        <taxon>Pseudonocardiaceae</taxon>
    </lineage>
</organism>
<evidence type="ECO:0000313" key="3">
    <source>
        <dbReference type="EMBL" id="TDV45570.1"/>
    </source>
</evidence>
<dbReference type="RefSeq" id="WP_166664312.1">
    <property type="nucleotide sequence ID" value="NZ_SOCP01000012.1"/>
</dbReference>
<feature type="compositionally biased region" description="Gly residues" evidence="2">
    <location>
        <begin position="297"/>
        <end position="317"/>
    </location>
</feature>
<dbReference type="Gene3D" id="1.20.1260.20">
    <property type="entry name" value="PPE superfamily"/>
    <property type="match status" value="1"/>
</dbReference>
<gene>
    <name evidence="3" type="ORF">CLV71_112242</name>
</gene>
<reference evidence="3 4" key="1">
    <citation type="submission" date="2019-03" db="EMBL/GenBank/DDBJ databases">
        <title>Genomic Encyclopedia of Archaeal and Bacterial Type Strains, Phase II (KMG-II): from individual species to whole genera.</title>
        <authorList>
            <person name="Goeker M."/>
        </authorList>
    </citation>
    <scope>NUCLEOTIDE SEQUENCE [LARGE SCALE GENOMIC DNA]</scope>
    <source>
        <strain evidence="3 4">DSM 45499</strain>
    </source>
</reference>
<evidence type="ECO:0000256" key="1">
    <source>
        <dbReference type="SAM" id="Coils"/>
    </source>
</evidence>
<feature type="compositionally biased region" description="Basic and acidic residues" evidence="2">
    <location>
        <begin position="187"/>
        <end position="196"/>
    </location>
</feature>
<dbReference type="AlphaFoldDB" id="A0A4R7V9F9"/>
<comment type="caution">
    <text evidence="3">The sequence shown here is derived from an EMBL/GenBank/DDBJ whole genome shotgun (WGS) entry which is preliminary data.</text>
</comment>
<proteinExistence type="predicted"/>
<dbReference type="InterPro" id="IPR038332">
    <property type="entry name" value="PPE_sf"/>
</dbReference>
<evidence type="ECO:0000313" key="4">
    <source>
        <dbReference type="Proteomes" id="UP000294927"/>
    </source>
</evidence>
<dbReference type="Proteomes" id="UP000294927">
    <property type="component" value="Unassembled WGS sequence"/>
</dbReference>
<feature type="region of interest" description="Disordered" evidence="2">
    <location>
        <begin position="179"/>
        <end position="386"/>
    </location>
</feature>
<feature type="compositionally biased region" description="Low complexity" evidence="2">
    <location>
        <begin position="231"/>
        <end position="267"/>
    </location>
</feature>
<keyword evidence="4" id="KW-1185">Reference proteome</keyword>
<dbReference type="EMBL" id="SOCP01000012">
    <property type="protein sequence ID" value="TDV45570.1"/>
    <property type="molecule type" value="Genomic_DNA"/>
</dbReference>